<comment type="caution">
    <text evidence="5">The sequence shown here is derived from an EMBL/GenBank/DDBJ whole genome shotgun (WGS) entry which is preliminary data.</text>
</comment>
<gene>
    <name evidence="5" type="ORF">FF38_13793</name>
</gene>
<organism evidence="5 6">
    <name type="scientific">Lucilia cuprina</name>
    <name type="common">Green bottle fly</name>
    <name type="synonym">Australian sheep blowfly</name>
    <dbReference type="NCBI Taxonomy" id="7375"/>
    <lineage>
        <taxon>Eukaryota</taxon>
        <taxon>Metazoa</taxon>
        <taxon>Ecdysozoa</taxon>
        <taxon>Arthropoda</taxon>
        <taxon>Hexapoda</taxon>
        <taxon>Insecta</taxon>
        <taxon>Pterygota</taxon>
        <taxon>Neoptera</taxon>
        <taxon>Endopterygota</taxon>
        <taxon>Diptera</taxon>
        <taxon>Brachycera</taxon>
        <taxon>Muscomorpha</taxon>
        <taxon>Oestroidea</taxon>
        <taxon>Calliphoridae</taxon>
        <taxon>Luciliinae</taxon>
        <taxon>Lucilia</taxon>
    </lineage>
</organism>
<dbReference type="OrthoDB" id="6610237at2759"/>
<keyword evidence="6" id="KW-1185">Reference proteome</keyword>
<dbReference type="AlphaFoldDB" id="A0A0L0C9Q2"/>
<reference evidence="5 6" key="1">
    <citation type="journal article" date="2015" name="Nat. Commun.">
        <title>Lucilia cuprina genome unlocks parasitic fly biology to underpin future interventions.</title>
        <authorList>
            <person name="Anstead C.A."/>
            <person name="Korhonen P.K."/>
            <person name="Young N.D."/>
            <person name="Hall R.S."/>
            <person name="Jex A.R."/>
            <person name="Murali S.C."/>
            <person name="Hughes D.S."/>
            <person name="Lee S.F."/>
            <person name="Perry T."/>
            <person name="Stroehlein A.J."/>
            <person name="Ansell B.R."/>
            <person name="Breugelmans B."/>
            <person name="Hofmann A."/>
            <person name="Qu J."/>
            <person name="Dugan S."/>
            <person name="Lee S.L."/>
            <person name="Chao H."/>
            <person name="Dinh H."/>
            <person name="Han Y."/>
            <person name="Doddapaneni H.V."/>
            <person name="Worley K.C."/>
            <person name="Muzny D.M."/>
            <person name="Ioannidis P."/>
            <person name="Waterhouse R.M."/>
            <person name="Zdobnov E.M."/>
            <person name="James P.J."/>
            <person name="Bagnall N.H."/>
            <person name="Kotze A.C."/>
            <person name="Gibbs R.A."/>
            <person name="Richards S."/>
            <person name="Batterham P."/>
            <person name="Gasser R.B."/>
        </authorList>
    </citation>
    <scope>NUCLEOTIDE SEQUENCE [LARGE SCALE GENOMIC DNA]</scope>
    <source>
        <strain evidence="5 6">LS</strain>
        <tissue evidence="5">Full body</tissue>
    </source>
</reference>
<dbReference type="Pfam" id="PF23619">
    <property type="entry name" value="Ig_VWA7"/>
    <property type="match status" value="1"/>
</dbReference>
<feature type="region of interest" description="Disordered" evidence="1">
    <location>
        <begin position="115"/>
        <end position="145"/>
    </location>
</feature>
<dbReference type="PANTHER" id="PTHR14905:SF7">
    <property type="entry name" value="VON WILLEBRAND FACTOR A DOMAIN-CONTAINING PROTEIN 7"/>
    <property type="match status" value="1"/>
</dbReference>
<feature type="transmembrane region" description="Helical" evidence="2">
    <location>
        <begin position="979"/>
        <end position="1004"/>
    </location>
</feature>
<proteinExistence type="predicted"/>
<evidence type="ECO:0000313" key="5">
    <source>
        <dbReference type="EMBL" id="KNC28981.1"/>
    </source>
</evidence>
<feature type="signal peptide" evidence="3">
    <location>
        <begin position="1"/>
        <end position="24"/>
    </location>
</feature>
<evidence type="ECO:0000256" key="2">
    <source>
        <dbReference type="SAM" id="Phobius"/>
    </source>
</evidence>
<evidence type="ECO:0000313" key="6">
    <source>
        <dbReference type="Proteomes" id="UP000037069"/>
    </source>
</evidence>
<evidence type="ECO:0000256" key="1">
    <source>
        <dbReference type="SAM" id="MobiDB-lite"/>
    </source>
</evidence>
<feature type="chain" id="PRO_5005535749" description="VWA7 Ig-like domain-containing protein" evidence="3">
    <location>
        <begin position="25"/>
        <end position="1036"/>
    </location>
</feature>
<dbReference type="InterPro" id="IPR057615">
    <property type="entry name" value="Ig_VWA7"/>
</dbReference>
<keyword evidence="2" id="KW-0472">Membrane</keyword>
<dbReference type="EMBL" id="JRES01000720">
    <property type="protein sequence ID" value="KNC28981.1"/>
    <property type="molecule type" value="Genomic_DNA"/>
</dbReference>
<evidence type="ECO:0000256" key="3">
    <source>
        <dbReference type="SAM" id="SignalP"/>
    </source>
</evidence>
<keyword evidence="2" id="KW-1133">Transmembrane helix</keyword>
<feature type="compositionally biased region" description="Polar residues" evidence="1">
    <location>
        <begin position="122"/>
        <end position="132"/>
    </location>
</feature>
<accession>A0A0L0C9Q2</accession>
<dbReference type="PANTHER" id="PTHR14905">
    <property type="entry name" value="NG37"/>
    <property type="match status" value="1"/>
</dbReference>
<keyword evidence="2" id="KW-0812">Transmembrane</keyword>
<name>A0A0L0C9Q2_LUCCU</name>
<dbReference type="Proteomes" id="UP000037069">
    <property type="component" value="Unassembled WGS sequence"/>
</dbReference>
<dbReference type="InterPro" id="IPR052577">
    <property type="entry name" value="VWA7"/>
</dbReference>
<evidence type="ECO:0000259" key="4">
    <source>
        <dbReference type="Pfam" id="PF23619"/>
    </source>
</evidence>
<protein>
    <recommendedName>
        <fullName evidence="4">VWA7 Ig-like domain-containing protein</fullName>
    </recommendedName>
</protein>
<sequence>MILKHCLLLISMLLGSIITTTVVAYPQYEDEGSHVQAENIQKNGNDEIYEPALLQQHIDEIERKTEALNHMDVDMESKTEVTLKNVRNISDNQLSNEYISIENEVQHNVNMPEEVEMEDNTSIESTEQNSKTLSKEEEYETENPTSKKIRMGRLFTTTTVPEYIRKLGNENPTLTARDTNVSNSDYVEDDDDIVDHTQRKPTTKIPINHNLDNSSEENNEIVPLAMKYYDEIPPENASSSRHVEHVSSEDYYEEEVHETESTTADNILLRTLFAGPTTPNDMISITAPTPNPQTIDIDDNNPTGQFDLSLFTTSAPLPPPPQSQTQTVLDITSNAVAVGPVLNDKKAKQIPIINTVPVVTTTATTSSRRRLLPYEQLRNYVEDAYIRMPLAVIVDTSVEALAKTKALWNDAMRSDFNVKIVMVTLNKSEELPAAFYFNNTRQFLTGLNSIKAQYNGDAFRGISYAASLVPYDSAIFISTAHMASNNHQVQNSAITLLKKRIRLYLIWFGNTTKCDCENETQNSIGGILGEVATRSGGEILHIVGEENSQELAGRTHTIVADALRGSQEVDVPVDTTLSSLHVKIDKLMRRAVLETPNGEINLKKLVKFKTHSLSTFDDDDKRLDAYVPLTKLRKATVYKLKMIPEDLTTEYSVFIRGERKADTFLDDMIKHFEKYYFEGHTSYPAHVHIGELQQSLAPEVLTHANLKFPTNEKSLPKSEVETFSTHEIHRNAINSQENNISSLAATTAEPQQRNTNILQRTNTKIEMGTQSQILIAPGMLGQLYFEVTNTGYEAAYYNIQVVDERRYLMRLTPQSFFLRPGQMTTVTVTVLVPQNAEGNTIDHITFSTTSAGTTTSLTLNLKVITTIDAQDNTLPSISWNFGNRCEGISSDFDSCSERFWSMYITAQDWQTGIMRLQATPSSGLIYTKSYTIGTTEPLKATYVASCCEPKVSLVAFDVAGNQRSHTVDVRDLVLTEASIAAIALGAILLILLIILLIASIVWCCRRRKIVLDLPTYRSHSTRMPIRRGVNEHFNLK</sequence>
<feature type="domain" description="VWA7 Ig-like" evidence="4">
    <location>
        <begin position="769"/>
        <end position="855"/>
    </location>
</feature>
<keyword evidence="3" id="KW-0732">Signal</keyword>
<dbReference type="OMA" id="NVFIRAE"/>